<evidence type="ECO:0000256" key="4">
    <source>
        <dbReference type="PIRSR" id="PIRSR603782-2"/>
    </source>
</evidence>
<dbReference type="PROSITE" id="PS51257">
    <property type="entry name" value="PROKAR_LIPOPROTEIN"/>
    <property type="match status" value="1"/>
</dbReference>
<dbReference type="InterPro" id="IPR036249">
    <property type="entry name" value="Thioredoxin-like_sf"/>
</dbReference>
<dbReference type="Proteomes" id="UP000525923">
    <property type="component" value="Unassembled WGS sequence"/>
</dbReference>
<feature type="domain" description="Thioredoxin" evidence="6">
    <location>
        <begin position="26"/>
        <end position="190"/>
    </location>
</feature>
<dbReference type="PANTHER" id="PTHR12151">
    <property type="entry name" value="ELECTRON TRANSPORT PROTIN SCO1/SENC FAMILY MEMBER"/>
    <property type="match status" value="1"/>
</dbReference>
<sequence>MSKKFWIIAFLLLPLMLAGCGNGIEDPLDWEIEDFTYTNQENEEFGLADLEGEVWLADFIFTNCTTVCLPMTSNMVELQKQFKEEGLDIKIVSFSVDPLVDKPEVLKSYAENYGADFASWNLLTGYTPQSIDKFAMENFRTIARKPEDSDQVLHGTEFYLVDKNGVVMKSYNGVNPVVEDIISDAKILLAEE</sequence>
<feature type="chain" id="PRO_5039144920" evidence="5">
    <location>
        <begin position="24"/>
        <end position="192"/>
    </location>
</feature>
<feature type="binding site" evidence="3">
    <location>
        <position position="68"/>
    </location>
    <ligand>
        <name>Cu cation</name>
        <dbReference type="ChEBI" id="CHEBI:23378"/>
    </ligand>
</feature>
<proteinExistence type="inferred from homology"/>
<dbReference type="AlphaFoldDB" id="A0A7W8CVW4"/>
<keyword evidence="5" id="KW-0732">Signal</keyword>
<dbReference type="EMBL" id="JACHHE010000008">
    <property type="protein sequence ID" value="MBB5181354.1"/>
    <property type="molecule type" value="Genomic_DNA"/>
</dbReference>
<evidence type="ECO:0000256" key="1">
    <source>
        <dbReference type="ARBA" id="ARBA00010996"/>
    </source>
</evidence>
<dbReference type="Pfam" id="PF02630">
    <property type="entry name" value="SCO1-SenC"/>
    <property type="match status" value="1"/>
</dbReference>
<dbReference type="Gene3D" id="3.40.30.10">
    <property type="entry name" value="Glutaredoxin"/>
    <property type="match status" value="1"/>
</dbReference>
<feature type="binding site" evidence="3">
    <location>
        <position position="64"/>
    </location>
    <ligand>
        <name>Cu cation</name>
        <dbReference type="ChEBI" id="CHEBI:23378"/>
    </ligand>
</feature>
<keyword evidence="8" id="KW-1185">Reference proteome</keyword>
<name>A0A7W8CVW4_9BACL</name>
<comment type="similarity">
    <text evidence="1">Belongs to the SCO1/2 family.</text>
</comment>
<evidence type="ECO:0000256" key="3">
    <source>
        <dbReference type="PIRSR" id="PIRSR603782-1"/>
    </source>
</evidence>
<evidence type="ECO:0000259" key="6">
    <source>
        <dbReference type="PROSITE" id="PS51352"/>
    </source>
</evidence>
<evidence type="ECO:0000313" key="7">
    <source>
        <dbReference type="EMBL" id="MBB5181354.1"/>
    </source>
</evidence>
<dbReference type="GO" id="GO:0046872">
    <property type="term" value="F:metal ion binding"/>
    <property type="evidence" value="ECO:0007669"/>
    <property type="project" value="UniProtKB-KW"/>
</dbReference>
<accession>A0A7W8CVW4</accession>
<feature type="disulfide bond" description="Redox-active" evidence="4">
    <location>
        <begin position="64"/>
        <end position="68"/>
    </location>
</feature>
<gene>
    <name evidence="7" type="ORF">HNQ44_002819</name>
</gene>
<dbReference type="PROSITE" id="PS51352">
    <property type="entry name" value="THIOREDOXIN_2"/>
    <property type="match status" value="1"/>
</dbReference>
<evidence type="ECO:0000313" key="8">
    <source>
        <dbReference type="Proteomes" id="UP000525923"/>
    </source>
</evidence>
<dbReference type="InterPro" id="IPR013766">
    <property type="entry name" value="Thioredoxin_domain"/>
</dbReference>
<comment type="caution">
    <text evidence="7">The sequence shown here is derived from an EMBL/GenBank/DDBJ whole genome shotgun (WGS) entry which is preliminary data.</text>
</comment>
<keyword evidence="4" id="KW-1015">Disulfide bond</keyword>
<dbReference type="SUPFAM" id="SSF52833">
    <property type="entry name" value="Thioredoxin-like"/>
    <property type="match status" value="1"/>
</dbReference>
<dbReference type="CDD" id="cd02968">
    <property type="entry name" value="SCO"/>
    <property type="match status" value="1"/>
</dbReference>
<evidence type="ECO:0000256" key="2">
    <source>
        <dbReference type="ARBA" id="ARBA00023008"/>
    </source>
</evidence>
<protein>
    <submittedName>
        <fullName evidence="7">Protein SCO1/2</fullName>
    </submittedName>
</protein>
<keyword evidence="2 3" id="KW-0186">Copper</keyword>
<feature type="binding site" evidence="3">
    <location>
        <position position="154"/>
    </location>
    <ligand>
        <name>Cu cation</name>
        <dbReference type="ChEBI" id="CHEBI:23378"/>
    </ligand>
</feature>
<organism evidence="7 8">
    <name type="scientific">Planococcus koreensis</name>
    <dbReference type="NCBI Taxonomy" id="112331"/>
    <lineage>
        <taxon>Bacteria</taxon>
        <taxon>Bacillati</taxon>
        <taxon>Bacillota</taxon>
        <taxon>Bacilli</taxon>
        <taxon>Bacillales</taxon>
        <taxon>Caryophanaceae</taxon>
        <taxon>Planococcus</taxon>
    </lineage>
</organism>
<feature type="signal peptide" evidence="5">
    <location>
        <begin position="1"/>
        <end position="23"/>
    </location>
</feature>
<reference evidence="7 8" key="1">
    <citation type="submission" date="2020-08" db="EMBL/GenBank/DDBJ databases">
        <title>Genomic Encyclopedia of Type Strains, Phase IV (KMG-IV): sequencing the most valuable type-strain genomes for metagenomic binning, comparative biology and taxonomic classification.</title>
        <authorList>
            <person name="Goeker M."/>
        </authorList>
    </citation>
    <scope>NUCLEOTIDE SEQUENCE [LARGE SCALE GENOMIC DNA]</scope>
    <source>
        <strain evidence="7 8">DSM 15895</strain>
    </source>
</reference>
<keyword evidence="3" id="KW-0479">Metal-binding</keyword>
<dbReference type="InterPro" id="IPR003782">
    <property type="entry name" value="SCO1/SenC"/>
</dbReference>
<evidence type="ECO:0000256" key="5">
    <source>
        <dbReference type="SAM" id="SignalP"/>
    </source>
</evidence>
<dbReference type="PANTHER" id="PTHR12151:SF25">
    <property type="entry name" value="LINALOOL DEHYDRATASE_ISOMERASE DOMAIN-CONTAINING PROTEIN"/>
    <property type="match status" value="1"/>
</dbReference>
<dbReference type="OrthoDB" id="9811998at2"/>